<dbReference type="InterPro" id="IPR036397">
    <property type="entry name" value="RNaseH_sf"/>
</dbReference>
<comment type="caution">
    <text evidence="2">The sequence shown here is derived from an EMBL/GenBank/DDBJ whole genome shotgun (WGS) entry which is preliminary data.</text>
</comment>
<dbReference type="SUPFAM" id="SSF53098">
    <property type="entry name" value="Ribonuclease H-like"/>
    <property type="match status" value="1"/>
</dbReference>
<dbReference type="GO" id="GO:0003676">
    <property type="term" value="F:nucleic acid binding"/>
    <property type="evidence" value="ECO:0007669"/>
    <property type="project" value="InterPro"/>
</dbReference>
<gene>
    <name evidence="2" type="ORF">O181_020311</name>
</gene>
<evidence type="ECO:0008006" key="4">
    <source>
        <dbReference type="Google" id="ProtNLM"/>
    </source>
</evidence>
<evidence type="ECO:0000313" key="3">
    <source>
        <dbReference type="Proteomes" id="UP000765509"/>
    </source>
</evidence>
<dbReference type="AlphaFoldDB" id="A0A9Q3GUP9"/>
<evidence type="ECO:0000313" key="2">
    <source>
        <dbReference type="EMBL" id="MBW0480596.1"/>
    </source>
</evidence>
<dbReference type="Gene3D" id="3.30.420.10">
    <property type="entry name" value="Ribonuclease H-like superfamily/Ribonuclease H"/>
    <property type="match status" value="1"/>
</dbReference>
<feature type="region of interest" description="Disordered" evidence="1">
    <location>
        <begin position="64"/>
        <end position="83"/>
    </location>
</feature>
<reference evidence="2" key="1">
    <citation type="submission" date="2021-03" db="EMBL/GenBank/DDBJ databases">
        <title>Draft genome sequence of rust myrtle Austropuccinia psidii MF-1, a brazilian biotype.</title>
        <authorList>
            <person name="Quecine M.C."/>
            <person name="Pachon D.M.R."/>
            <person name="Bonatelli M.L."/>
            <person name="Correr F.H."/>
            <person name="Franceschini L.M."/>
            <person name="Leite T.F."/>
            <person name="Margarido G.R.A."/>
            <person name="Almeida C.A."/>
            <person name="Ferrarezi J.A."/>
            <person name="Labate C.A."/>
        </authorList>
    </citation>
    <scope>NUCLEOTIDE SEQUENCE</scope>
    <source>
        <strain evidence="2">MF-1</strain>
    </source>
</reference>
<dbReference type="InterPro" id="IPR012337">
    <property type="entry name" value="RNaseH-like_sf"/>
</dbReference>
<sequence>MAILIPAHSEINALDLSHIIMSDFVSNNGLSISILSDRGSLFVPSFWTQSCQQLKISRDISTSFYPETDGQKEGKSDSRNVSSDVCQLPSRFLAHLAPSD</sequence>
<evidence type="ECO:0000256" key="1">
    <source>
        <dbReference type="SAM" id="MobiDB-lite"/>
    </source>
</evidence>
<keyword evidence="3" id="KW-1185">Reference proteome</keyword>
<dbReference type="Proteomes" id="UP000765509">
    <property type="component" value="Unassembled WGS sequence"/>
</dbReference>
<dbReference type="EMBL" id="AVOT02006031">
    <property type="protein sequence ID" value="MBW0480596.1"/>
    <property type="molecule type" value="Genomic_DNA"/>
</dbReference>
<organism evidence="2 3">
    <name type="scientific">Austropuccinia psidii MF-1</name>
    <dbReference type="NCBI Taxonomy" id="1389203"/>
    <lineage>
        <taxon>Eukaryota</taxon>
        <taxon>Fungi</taxon>
        <taxon>Dikarya</taxon>
        <taxon>Basidiomycota</taxon>
        <taxon>Pucciniomycotina</taxon>
        <taxon>Pucciniomycetes</taxon>
        <taxon>Pucciniales</taxon>
        <taxon>Sphaerophragmiaceae</taxon>
        <taxon>Austropuccinia</taxon>
    </lineage>
</organism>
<dbReference type="OrthoDB" id="3227343at2759"/>
<proteinExistence type="predicted"/>
<accession>A0A9Q3GUP9</accession>
<name>A0A9Q3GUP9_9BASI</name>
<feature type="compositionally biased region" description="Basic and acidic residues" evidence="1">
    <location>
        <begin position="69"/>
        <end position="78"/>
    </location>
</feature>
<protein>
    <recommendedName>
        <fullName evidence="4">Integrase catalytic domain-containing protein</fullName>
    </recommendedName>
</protein>